<dbReference type="Pfam" id="PF03737">
    <property type="entry name" value="RraA-like"/>
    <property type="match status" value="1"/>
</dbReference>
<dbReference type="EC" id="4.1.1.112" evidence="10"/>
<dbReference type="GO" id="GO:0047443">
    <property type="term" value="F:4-hydroxy-4-methyl-2-oxoglutarate aldolase activity"/>
    <property type="evidence" value="ECO:0007669"/>
    <property type="project" value="UniProtKB-EC"/>
</dbReference>
<dbReference type="GO" id="GO:0008428">
    <property type="term" value="F:ribonuclease inhibitor activity"/>
    <property type="evidence" value="ECO:0007669"/>
    <property type="project" value="InterPro"/>
</dbReference>
<evidence type="ECO:0000256" key="7">
    <source>
        <dbReference type="ARBA" id="ARBA00025046"/>
    </source>
</evidence>
<evidence type="ECO:0000256" key="8">
    <source>
        <dbReference type="ARBA" id="ARBA00047973"/>
    </source>
</evidence>
<keyword evidence="5 9" id="KW-0479">Metal-binding</keyword>
<proteinExistence type="inferred from homology"/>
<feature type="binding site" evidence="9">
    <location>
        <begin position="75"/>
        <end position="78"/>
    </location>
    <ligand>
        <name>substrate</name>
    </ligand>
</feature>
<dbReference type="Gene3D" id="3.50.30.40">
    <property type="entry name" value="Ribonuclease E inhibitor RraA/RraA-like"/>
    <property type="match status" value="1"/>
</dbReference>
<evidence type="ECO:0000256" key="1">
    <source>
        <dbReference type="ARBA" id="ARBA00001342"/>
    </source>
</evidence>
<dbReference type="NCBIfam" id="NF006875">
    <property type="entry name" value="PRK09372.1"/>
    <property type="match status" value="1"/>
</dbReference>
<evidence type="ECO:0000256" key="2">
    <source>
        <dbReference type="ARBA" id="ARBA00001968"/>
    </source>
</evidence>
<dbReference type="EC" id="4.1.3.17" evidence="10"/>
<dbReference type="PANTHER" id="PTHR33254">
    <property type="entry name" value="4-HYDROXY-4-METHYL-2-OXOGLUTARATE ALDOLASE 3-RELATED"/>
    <property type="match status" value="1"/>
</dbReference>
<dbReference type="InterPro" id="IPR005493">
    <property type="entry name" value="RraA/RraA-like"/>
</dbReference>
<dbReference type="GO" id="GO:0046872">
    <property type="term" value="F:metal ion binding"/>
    <property type="evidence" value="ECO:0007669"/>
    <property type="project" value="UniProtKB-KW"/>
</dbReference>
<feature type="binding site" evidence="9">
    <location>
        <position position="97"/>
    </location>
    <ligand>
        <name>substrate</name>
    </ligand>
</feature>
<evidence type="ECO:0000256" key="9">
    <source>
        <dbReference type="PIRSR" id="PIRSR605493-1"/>
    </source>
</evidence>
<dbReference type="AlphaFoldDB" id="A0A918MZ05"/>
<reference evidence="11" key="1">
    <citation type="journal article" date="2014" name="Int. J. Syst. Evol. Microbiol.">
        <title>Complete genome sequence of Corynebacterium casei LMG S-19264T (=DSM 44701T), isolated from a smear-ripened cheese.</title>
        <authorList>
            <consortium name="US DOE Joint Genome Institute (JGI-PGF)"/>
            <person name="Walter F."/>
            <person name="Albersmeier A."/>
            <person name="Kalinowski J."/>
            <person name="Ruckert C."/>
        </authorList>
    </citation>
    <scope>NUCLEOTIDE SEQUENCE</scope>
    <source>
        <strain evidence="11">KCTC 23732</strain>
    </source>
</reference>
<comment type="cofactor">
    <cofactor evidence="2 10">
        <name>a divalent metal cation</name>
        <dbReference type="ChEBI" id="CHEBI:60240"/>
    </cofactor>
</comment>
<dbReference type="RefSeq" id="WP_229793989.1">
    <property type="nucleotide sequence ID" value="NZ_BAABFY010000050.1"/>
</dbReference>
<evidence type="ECO:0000256" key="3">
    <source>
        <dbReference type="ARBA" id="ARBA00008621"/>
    </source>
</evidence>
<comment type="similarity">
    <text evidence="3 10">Belongs to the class II aldolase/RraA-like family.</text>
</comment>
<comment type="catalytic activity">
    <reaction evidence="1 10">
        <text>4-hydroxy-4-methyl-2-oxoglutarate = 2 pyruvate</text>
        <dbReference type="Rhea" id="RHEA:22748"/>
        <dbReference type="ChEBI" id="CHEBI:15361"/>
        <dbReference type="ChEBI" id="CHEBI:58276"/>
        <dbReference type="EC" id="4.1.3.17"/>
    </reaction>
</comment>
<sequence>MSVLLTCDVMDAFPESASCDLQFRQWGRRQAISGWIRTLKVYEDNTLVRQVLSEKSSGDILVVDGGASLHRALVGDMIATLAMDNGWAGIIVYGAIRDSAQINEMDFSVKALGTNPRKSHKAGQGVLDIPVMIGGVTFRSGWYVYSDADGIVVTENPVII</sequence>
<gene>
    <name evidence="11" type="ORF">GCM10011450_20680</name>
</gene>
<dbReference type="NCBIfam" id="TIGR01935">
    <property type="entry name" value="NOT-MenG"/>
    <property type="match status" value="1"/>
</dbReference>
<name>A0A918MZ05_9BURK</name>
<dbReference type="InterPro" id="IPR010203">
    <property type="entry name" value="RraA"/>
</dbReference>
<comment type="caution">
    <text evidence="11">The sequence shown here is derived from an EMBL/GenBank/DDBJ whole genome shotgun (WGS) entry which is preliminary data.</text>
</comment>
<evidence type="ECO:0000313" key="11">
    <source>
        <dbReference type="EMBL" id="GGW90299.1"/>
    </source>
</evidence>
<dbReference type="GO" id="GO:0051252">
    <property type="term" value="P:regulation of RNA metabolic process"/>
    <property type="evidence" value="ECO:0007669"/>
    <property type="project" value="InterPro"/>
</dbReference>
<comment type="function">
    <text evidence="7 10">Catalyzes the aldol cleavage of 4-hydroxy-4-methyl-2-oxoglutarate (HMG) into 2 molecules of pyruvate. Also contains a secondary oxaloacetate (OAA) decarboxylase activity due to the common pyruvate enolate transition state formed following C-C bond cleavage in the retro-aldol and decarboxylation reactions.</text>
</comment>
<organism evidence="11 12">
    <name type="scientific">Advenella faeciporci</name>
    <dbReference type="NCBI Taxonomy" id="797535"/>
    <lineage>
        <taxon>Bacteria</taxon>
        <taxon>Pseudomonadati</taxon>
        <taxon>Pseudomonadota</taxon>
        <taxon>Betaproteobacteria</taxon>
        <taxon>Burkholderiales</taxon>
        <taxon>Alcaligenaceae</taxon>
    </lineage>
</organism>
<dbReference type="SUPFAM" id="SSF89562">
    <property type="entry name" value="RraA-like"/>
    <property type="match status" value="1"/>
</dbReference>
<evidence type="ECO:0000313" key="12">
    <source>
        <dbReference type="Proteomes" id="UP000608345"/>
    </source>
</evidence>
<evidence type="ECO:0000256" key="5">
    <source>
        <dbReference type="ARBA" id="ARBA00022723"/>
    </source>
</evidence>
<keyword evidence="9" id="KW-0460">Magnesium</keyword>
<accession>A0A918MZ05</accession>
<protein>
    <recommendedName>
        <fullName evidence="10">4-hydroxy-4-methyl-2-oxoglutarate aldolase</fullName>
        <shortName evidence="10">HMG aldolase</shortName>
        <ecNumber evidence="10">4.1.1.112</ecNumber>
        <ecNumber evidence="10">4.1.3.17</ecNumber>
    </recommendedName>
    <alternativeName>
        <fullName evidence="10">Oxaloacetate decarboxylase</fullName>
    </alternativeName>
</protein>
<feature type="binding site" evidence="9">
    <location>
        <position position="98"/>
    </location>
    <ligand>
        <name>Mg(2+)</name>
        <dbReference type="ChEBI" id="CHEBI:18420"/>
    </ligand>
</feature>
<comment type="catalytic activity">
    <reaction evidence="8 10">
        <text>oxaloacetate + H(+) = pyruvate + CO2</text>
        <dbReference type="Rhea" id="RHEA:15641"/>
        <dbReference type="ChEBI" id="CHEBI:15361"/>
        <dbReference type="ChEBI" id="CHEBI:15378"/>
        <dbReference type="ChEBI" id="CHEBI:16452"/>
        <dbReference type="ChEBI" id="CHEBI:16526"/>
        <dbReference type="EC" id="4.1.1.112"/>
    </reaction>
</comment>
<dbReference type="GO" id="GO:0008948">
    <property type="term" value="F:oxaloacetate decarboxylase activity"/>
    <property type="evidence" value="ECO:0007669"/>
    <property type="project" value="UniProtKB-EC"/>
</dbReference>
<dbReference type="Proteomes" id="UP000608345">
    <property type="component" value="Unassembled WGS sequence"/>
</dbReference>
<comment type="cofactor">
    <cofactor evidence="9">
        <name>Mg(2+)</name>
        <dbReference type="ChEBI" id="CHEBI:18420"/>
    </cofactor>
</comment>
<reference evidence="11" key="2">
    <citation type="submission" date="2020-09" db="EMBL/GenBank/DDBJ databases">
        <authorList>
            <person name="Sun Q."/>
            <person name="Kim S."/>
        </authorList>
    </citation>
    <scope>NUCLEOTIDE SEQUENCE</scope>
    <source>
        <strain evidence="11">KCTC 23732</strain>
    </source>
</reference>
<comment type="subunit">
    <text evidence="4 10">Homotrimer.</text>
</comment>
<evidence type="ECO:0000256" key="10">
    <source>
        <dbReference type="RuleBase" id="RU004338"/>
    </source>
</evidence>
<dbReference type="InterPro" id="IPR036704">
    <property type="entry name" value="RraA/RraA-like_sf"/>
</dbReference>
<dbReference type="EMBL" id="BMYS01000015">
    <property type="protein sequence ID" value="GGW90299.1"/>
    <property type="molecule type" value="Genomic_DNA"/>
</dbReference>
<evidence type="ECO:0000256" key="4">
    <source>
        <dbReference type="ARBA" id="ARBA00011233"/>
    </source>
</evidence>
<keyword evidence="6 10" id="KW-0456">Lyase</keyword>
<keyword evidence="12" id="KW-1185">Reference proteome</keyword>
<evidence type="ECO:0000256" key="6">
    <source>
        <dbReference type="ARBA" id="ARBA00023239"/>
    </source>
</evidence>
<dbReference type="PANTHER" id="PTHR33254:SF4">
    <property type="entry name" value="4-HYDROXY-4-METHYL-2-OXOGLUTARATE ALDOLASE 3-RELATED"/>
    <property type="match status" value="1"/>
</dbReference>
<dbReference type="CDD" id="cd16841">
    <property type="entry name" value="RraA_family"/>
    <property type="match status" value="1"/>
</dbReference>